<dbReference type="Pfam" id="PF07702">
    <property type="entry name" value="UTRA"/>
    <property type="match status" value="1"/>
</dbReference>
<dbReference type="GO" id="GO:0045892">
    <property type="term" value="P:negative regulation of DNA-templated transcription"/>
    <property type="evidence" value="ECO:0007669"/>
    <property type="project" value="TreeGrafter"/>
</dbReference>
<dbReference type="GO" id="GO:0003700">
    <property type="term" value="F:DNA-binding transcription factor activity"/>
    <property type="evidence" value="ECO:0007669"/>
    <property type="project" value="InterPro"/>
</dbReference>
<keyword evidence="1" id="KW-0805">Transcription regulation</keyword>
<dbReference type="AlphaFoldDB" id="A0A2N3XR28"/>
<evidence type="ECO:0000256" key="1">
    <source>
        <dbReference type="ARBA" id="ARBA00023015"/>
    </source>
</evidence>
<dbReference type="RefSeq" id="WP_010312540.1">
    <property type="nucleotide sequence ID" value="NZ_CP061007.1"/>
</dbReference>
<accession>A0A2N3XR28</accession>
<protein>
    <submittedName>
        <fullName evidence="5">GntR family transcriptional regulator</fullName>
    </submittedName>
</protein>
<evidence type="ECO:0000259" key="4">
    <source>
        <dbReference type="PROSITE" id="PS50949"/>
    </source>
</evidence>
<dbReference type="Gene3D" id="1.10.10.10">
    <property type="entry name" value="Winged helix-like DNA-binding domain superfamily/Winged helix DNA-binding domain"/>
    <property type="match status" value="1"/>
</dbReference>
<dbReference type="Gene3D" id="3.40.1410.10">
    <property type="entry name" value="Chorismate lyase-like"/>
    <property type="match status" value="1"/>
</dbReference>
<dbReference type="PANTHER" id="PTHR44846:SF17">
    <property type="entry name" value="GNTR-FAMILY TRANSCRIPTIONAL REGULATOR"/>
    <property type="match status" value="1"/>
</dbReference>
<dbReference type="SUPFAM" id="SSF46785">
    <property type="entry name" value="Winged helix' DNA-binding domain"/>
    <property type="match status" value="1"/>
</dbReference>
<keyword evidence="6" id="KW-1185">Reference proteome</keyword>
<feature type="domain" description="HTH gntR-type" evidence="4">
    <location>
        <begin position="9"/>
        <end position="78"/>
    </location>
</feature>
<gene>
    <name evidence="5" type="ORF">A8926_0644</name>
</gene>
<dbReference type="InterPro" id="IPR011663">
    <property type="entry name" value="UTRA"/>
</dbReference>
<dbReference type="SUPFAM" id="SSF64288">
    <property type="entry name" value="Chorismate lyase-like"/>
    <property type="match status" value="1"/>
</dbReference>
<evidence type="ECO:0000313" key="6">
    <source>
        <dbReference type="Proteomes" id="UP000233786"/>
    </source>
</evidence>
<evidence type="ECO:0000256" key="2">
    <source>
        <dbReference type="ARBA" id="ARBA00023125"/>
    </source>
</evidence>
<reference evidence="5" key="1">
    <citation type="submission" date="2017-12" db="EMBL/GenBank/DDBJ databases">
        <title>Sequencing the genomes of 1000 Actinobacteria strains.</title>
        <authorList>
            <person name="Klenk H.-P."/>
        </authorList>
    </citation>
    <scope>NUCLEOTIDE SEQUENCE [LARGE SCALE GENOMIC DNA]</scope>
    <source>
        <strain evidence="5">DSM 44228</strain>
    </source>
</reference>
<dbReference type="Pfam" id="PF00392">
    <property type="entry name" value="GntR"/>
    <property type="match status" value="1"/>
</dbReference>
<keyword evidence="2" id="KW-0238">DNA-binding</keyword>
<evidence type="ECO:0000313" key="5">
    <source>
        <dbReference type="EMBL" id="PKW13137.1"/>
    </source>
</evidence>
<sequence>MTTATSGFVPIRDQIANKLRAAIQSGELQPGDSLPTLSEISKEWGVAKATADAALGLLREEGLIAPGGRGKPAQVRKPPTRIKLPAEMGQAMKNLVRESEDVRAASGALEMTTGDSVQDVEFSANYTEVEATEELAQEFGIEAGAPLIKREYSMVDKRSGTYTSWSVSYIPRALIESNPALLDESNEPWPGGHQHQLYTVGIELDRFETTLWSVTPTTIERQQWGMNEGVPLLHGRSKSIDIEGRVVELSEAVYPADRTEVCYVERLDRW</sequence>
<dbReference type="InterPro" id="IPR036388">
    <property type="entry name" value="WH-like_DNA-bd_sf"/>
</dbReference>
<dbReference type="InterPro" id="IPR050679">
    <property type="entry name" value="Bact_HTH_transcr_reg"/>
</dbReference>
<dbReference type="EMBL" id="PJNB01000001">
    <property type="protein sequence ID" value="PKW13137.1"/>
    <property type="molecule type" value="Genomic_DNA"/>
</dbReference>
<dbReference type="InterPro" id="IPR000524">
    <property type="entry name" value="Tscrpt_reg_HTH_GntR"/>
</dbReference>
<keyword evidence="3" id="KW-0804">Transcription</keyword>
<evidence type="ECO:0000256" key="3">
    <source>
        <dbReference type="ARBA" id="ARBA00023163"/>
    </source>
</evidence>
<dbReference type="STRING" id="994479.GCA_000194155_06039"/>
<dbReference type="InterPro" id="IPR036390">
    <property type="entry name" value="WH_DNA-bd_sf"/>
</dbReference>
<dbReference type="GO" id="GO:0003677">
    <property type="term" value="F:DNA binding"/>
    <property type="evidence" value="ECO:0007669"/>
    <property type="project" value="UniProtKB-KW"/>
</dbReference>
<dbReference type="CDD" id="cd07377">
    <property type="entry name" value="WHTH_GntR"/>
    <property type="match status" value="1"/>
</dbReference>
<organism evidence="5 6">
    <name type="scientific">Saccharopolyspora spinosa</name>
    <dbReference type="NCBI Taxonomy" id="60894"/>
    <lineage>
        <taxon>Bacteria</taxon>
        <taxon>Bacillati</taxon>
        <taxon>Actinomycetota</taxon>
        <taxon>Actinomycetes</taxon>
        <taxon>Pseudonocardiales</taxon>
        <taxon>Pseudonocardiaceae</taxon>
        <taxon>Saccharopolyspora</taxon>
    </lineage>
</organism>
<comment type="caution">
    <text evidence="5">The sequence shown here is derived from an EMBL/GenBank/DDBJ whole genome shotgun (WGS) entry which is preliminary data.</text>
</comment>
<dbReference type="PANTHER" id="PTHR44846">
    <property type="entry name" value="MANNOSYL-D-GLYCERATE TRANSPORT/METABOLISM SYSTEM REPRESSOR MNGR-RELATED"/>
    <property type="match status" value="1"/>
</dbReference>
<dbReference type="OrthoDB" id="3615556at2"/>
<name>A0A2N3XR28_SACSN</name>
<dbReference type="PROSITE" id="PS50949">
    <property type="entry name" value="HTH_GNTR"/>
    <property type="match status" value="1"/>
</dbReference>
<dbReference type="SMART" id="SM00345">
    <property type="entry name" value="HTH_GNTR"/>
    <property type="match status" value="1"/>
</dbReference>
<dbReference type="Proteomes" id="UP000233786">
    <property type="component" value="Unassembled WGS sequence"/>
</dbReference>
<proteinExistence type="predicted"/>
<dbReference type="SMART" id="SM00866">
    <property type="entry name" value="UTRA"/>
    <property type="match status" value="1"/>
</dbReference>
<dbReference type="InterPro" id="IPR028978">
    <property type="entry name" value="Chorismate_lyase_/UTRA_dom_sf"/>
</dbReference>